<organism evidence="1 2">
    <name type="scientific">Acetobacter tropicalis NBRC 101654</name>
    <dbReference type="NCBI Taxonomy" id="749388"/>
    <lineage>
        <taxon>Bacteria</taxon>
        <taxon>Pseudomonadati</taxon>
        <taxon>Pseudomonadota</taxon>
        <taxon>Alphaproteobacteria</taxon>
        <taxon>Acetobacterales</taxon>
        <taxon>Acetobacteraceae</taxon>
        <taxon>Acetobacter</taxon>
    </lineage>
</organism>
<proteinExistence type="predicted"/>
<evidence type="ECO:0000313" key="1">
    <source>
        <dbReference type="EMBL" id="GAA08970.1"/>
    </source>
</evidence>
<reference evidence="1 2" key="1">
    <citation type="journal article" date="2011" name="Biochem. Biophys. Res. Commun.">
        <title>Increased number of Arginine-based salt bridges contributes to the thermotolerance of thermotolerant acetic acid bacteria, Acetobacter tropicalis SKU1100.</title>
        <authorList>
            <person name="Matsutani M."/>
            <person name="Hirakawa H."/>
            <person name="Nishikura M."/>
            <person name="Soemphol W."/>
            <person name="Ali I.A.I."/>
            <person name="Yakushi T."/>
            <person name="Matsushita K."/>
        </authorList>
    </citation>
    <scope>NUCLEOTIDE SEQUENCE [LARGE SCALE GENOMIC DNA]</scope>
    <source>
        <strain evidence="1 2">NBRC 101654</strain>
    </source>
</reference>
<dbReference type="AlphaFoldDB" id="F7VF25"/>
<dbReference type="Proteomes" id="UP000004319">
    <property type="component" value="Unassembled WGS sequence"/>
</dbReference>
<gene>
    <name evidence="1" type="ORF">ATPR_1974</name>
</gene>
<sequence>MPSLHPFSRDISNQQSFFGIELMECDLDPRDIHDAATFELLQATLKTIVRITSRSVFLTEENGPERIL</sequence>
<comment type="caution">
    <text evidence="1">The sequence shown here is derived from an EMBL/GenBank/DDBJ whole genome shotgun (WGS) entry which is preliminary data.</text>
</comment>
<evidence type="ECO:0000313" key="2">
    <source>
        <dbReference type="Proteomes" id="UP000004319"/>
    </source>
</evidence>
<dbReference type="EMBL" id="BABS01000059">
    <property type="protein sequence ID" value="GAA08970.1"/>
    <property type="molecule type" value="Genomic_DNA"/>
</dbReference>
<accession>F7VF25</accession>
<protein>
    <submittedName>
        <fullName evidence="1">Uncharacterized protein</fullName>
    </submittedName>
</protein>
<name>F7VF25_9PROT</name>